<dbReference type="Pfam" id="PF13445">
    <property type="entry name" value="zf-RING_UBOX"/>
    <property type="match status" value="1"/>
</dbReference>
<gene>
    <name evidence="8" type="ORF">BSTOLATCC_MIC3817</name>
</gene>
<proteinExistence type="predicted"/>
<feature type="domain" description="B box-type" evidence="7">
    <location>
        <begin position="89"/>
        <end position="128"/>
    </location>
</feature>
<keyword evidence="3" id="KW-0862">Zinc</keyword>
<dbReference type="PROSITE" id="PS50089">
    <property type="entry name" value="ZF_RING_2"/>
    <property type="match status" value="1"/>
</dbReference>
<dbReference type="Proteomes" id="UP001162131">
    <property type="component" value="Unassembled WGS sequence"/>
</dbReference>
<evidence type="ECO:0008006" key="10">
    <source>
        <dbReference type="Google" id="ProtNLM"/>
    </source>
</evidence>
<keyword evidence="9" id="KW-1185">Reference proteome</keyword>
<dbReference type="InterPro" id="IPR017907">
    <property type="entry name" value="Znf_RING_CS"/>
</dbReference>
<dbReference type="InterPro" id="IPR001841">
    <property type="entry name" value="Znf_RING"/>
</dbReference>
<comment type="caution">
    <text evidence="8">The sequence shown here is derived from an EMBL/GenBank/DDBJ whole genome shotgun (WGS) entry which is preliminary data.</text>
</comment>
<dbReference type="InterPro" id="IPR027370">
    <property type="entry name" value="Znf-RING_euk"/>
</dbReference>
<dbReference type="PROSITE" id="PS50119">
    <property type="entry name" value="ZF_BBOX"/>
    <property type="match status" value="1"/>
</dbReference>
<dbReference type="SMART" id="SM00184">
    <property type="entry name" value="RING"/>
    <property type="match status" value="1"/>
</dbReference>
<protein>
    <recommendedName>
        <fullName evidence="10">RING-type domain-containing protein</fullName>
    </recommendedName>
</protein>
<feature type="coiled-coil region" evidence="5">
    <location>
        <begin position="155"/>
        <end position="200"/>
    </location>
</feature>
<dbReference type="InterPro" id="IPR050143">
    <property type="entry name" value="TRIM/RBCC"/>
</dbReference>
<dbReference type="AlphaFoldDB" id="A0AAU9ITA2"/>
<dbReference type="EMBL" id="CAJZBQ010000004">
    <property type="protein sequence ID" value="CAG9311528.1"/>
    <property type="molecule type" value="Genomic_DNA"/>
</dbReference>
<dbReference type="CDD" id="cd19756">
    <property type="entry name" value="Bbox2"/>
    <property type="match status" value="1"/>
</dbReference>
<sequence>MGGILPIQTLPVAVVNTVSAECPICLQPFDSDLIIPKMIKCGHTMCSICLEKLKSDIGSVCSICKSLDPENIKNLPTNYAILQINETQYNSKMCIKHGLEYGCYCKKDNKLLCWNCAEEHSNHKCIPLNSSKTEKIIDKINHRFLCEEDFLLKKLEDIESKRMELHECMEEVEKSVQIQIDSLNKTRDDLIAKLNFATDECIKKVEKTYKKSKIMAADEALQAAANDVKNEYRKILEQKEKYEKSPKEKKLLYFKMKTLKHKRWALPSVGKFSSIVEELKDDQNYSENILAEFEKLIM</sequence>
<keyword evidence="2 4" id="KW-0863">Zinc-finger</keyword>
<evidence type="ECO:0000256" key="1">
    <source>
        <dbReference type="ARBA" id="ARBA00022723"/>
    </source>
</evidence>
<organism evidence="8 9">
    <name type="scientific">Blepharisma stoltei</name>
    <dbReference type="NCBI Taxonomy" id="1481888"/>
    <lineage>
        <taxon>Eukaryota</taxon>
        <taxon>Sar</taxon>
        <taxon>Alveolata</taxon>
        <taxon>Ciliophora</taxon>
        <taxon>Postciliodesmatophora</taxon>
        <taxon>Heterotrichea</taxon>
        <taxon>Heterotrichida</taxon>
        <taxon>Blepharismidae</taxon>
        <taxon>Blepharisma</taxon>
    </lineage>
</organism>
<feature type="domain" description="RING-type" evidence="6">
    <location>
        <begin position="22"/>
        <end position="65"/>
    </location>
</feature>
<dbReference type="GO" id="GO:0008270">
    <property type="term" value="F:zinc ion binding"/>
    <property type="evidence" value="ECO:0007669"/>
    <property type="project" value="UniProtKB-KW"/>
</dbReference>
<evidence type="ECO:0000256" key="4">
    <source>
        <dbReference type="PROSITE-ProRule" id="PRU00024"/>
    </source>
</evidence>
<evidence type="ECO:0000313" key="8">
    <source>
        <dbReference type="EMBL" id="CAG9311528.1"/>
    </source>
</evidence>
<evidence type="ECO:0000256" key="5">
    <source>
        <dbReference type="SAM" id="Coils"/>
    </source>
</evidence>
<evidence type="ECO:0000259" key="6">
    <source>
        <dbReference type="PROSITE" id="PS50089"/>
    </source>
</evidence>
<dbReference type="SUPFAM" id="SSF57845">
    <property type="entry name" value="B-box zinc-binding domain"/>
    <property type="match status" value="1"/>
</dbReference>
<dbReference type="Gene3D" id="3.30.40.10">
    <property type="entry name" value="Zinc/RING finger domain, C3HC4 (zinc finger)"/>
    <property type="match status" value="1"/>
</dbReference>
<dbReference type="SUPFAM" id="SSF57850">
    <property type="entry name" value="RING/U-box"/>
    <property type="match status" value="1"/>
</dbReference>
<keyword evidence="5" id="KW-0175">Coiled coil</keyword>
<dbReference type="PANTHER" id="PTHR24103">
    <property type="entry name" value="E3 UBIQUITIN-PROTEIN LIGASE TRIM"/>
    <property type="match status" value="1"/>
</dbReference>
<keyword evidence="1" id="KW-0479">Metal-binding</keyword>
<dbReference type="InterPro" id="IPR013083">
    <property type="entry name" value="Znf_RING/FYVE/PHD"/>
</dbReference>
<reference evidence="8" key="1">
    <citation type="submission" date="2021-09" db="EMBL/GenBank/DDBJ databases">
        <authorList>
            <consortium name="AG Swart"/>
            <person name="Singh M."/>
            <person name="Singh A."/>
            <person name="Seah K."/>
            <person name="Emmerich C."/>
        </authorList>
    </citation>
    <scope>NUCLEOTIDE SEQUENCE</scope>
    <source>
        <strain evidence="8">ATCC30299</strain>
    </source>
</reference>
<evidence type="ECO:0000259" key="7">
    <source>
        <dbReference type="PROSITE" id="PS50119"/>
    </source>
</evidence>
<accession>A0AAU9ITA2</accession>
<name>A0AAU9ITA2_9CILI</name>
<evidence type="ECO:0000256" key="3">
    <source>
        <dbReference type="ARBA" id="ARBA00022833"/>
    </source>
</evidence>
<dbReference type="Gene3D" id="3.30.160.60">
    <property type="entry name" value="Classic Zinc Finger"/>
    <property type="match status" value="1"/>
</dbReference>
<dbReference type="PROSITE" id="PS00518">
    <property type="entry name" value="ZF_RING_1"/>
    <property type="match status" value="1"/>
</dbReference>
<dbReference type="Pfam" id="PF00643">
    <property type="entry name" value="zf-B_box"/>
    <property type="match status" value="1"/>
</dbReference>
<dbReference type="InterPro" id="IPR000315">
    <property type="entry name" value="Znf_B-box"/>
</dbReference>
<evidence type="ECO:0000256" key="2">
    <source>
        <dbReference type="ARBA" id="ARBA00022771"/>
    </source>
</evidence>
<evidence type="ECO:0000313" key="9">
    <source>
        <dbReference type="Proteomes" id="UP001162131"/>
    </source>
</evidence>